<dbReference type="InterPro" id="IPR042070">
    <property type="entry name" value="PucR_C-HTH_sf"/>
</dbReference>
<dbReference type="InterPro" id="IPR051448">
    <property type="entry name" value="CdaR-like_regulators"/>
</dbReference>
<name>A0ABT5SFM0_9MICO</name>
<organism evidence="3 4">
    <name type="scientific">Microbacterium thalli</name>
    <dbReference type="NCBI Taxonomy" id="3027921"/>
    <lineage>
        <taxon>Bacteria</taxon>
        <taxon>Bacillati</taxon>
        <taxon>Actinomycetota</taxon>
        <taxon>Actinomycetes</taxon>
        <taxon>Micrococcales</taxon>
        <taxon>Microbacteriaceae</taxon>
        <taxon>Microbacterium</taxon>
    </lineage>
</organism>
<dbReference type="InterPro" id="IPR025736">
    <property type="entry name" value="PucR_C-HTH_dom"/>
</dbReference>
<evidence type="ECO:0000259" key="1">
    <source>
        <dbReference type="Pfam" id="PF07905"/>
    </source>
</evidence>
<proteinExistence type="predicted"/>
<feature type="domain" description="PucR C-terminal helix-turn-helix" evidence="2">
    <location>
        <begin position="454"/>
        <end position="512"/>
    </location>
</feature>
<dbReference type="InterPro" id="IPR012914">
    <property type="entry name" value="PucR_dom"/>
</dbReference>
<dbReference type="Proteomes" id="UP001218170">
    <property type="component" value="Unassembled WGS sequence"/>
</dbReference>
<gene>
    <name evidence="3" type="ORF">PUW80_04545</name>
</gene>
<evidence type="ECO:0000259" key="2">
    <source>
        <dbReference type="Pfam" id="PF13556"/>
    </source>
</evidence>
<comment type="caution">
    <text evidence="3">The sequence shown here is derived from an EMBL/GenBank/DDBJ whole genome shotgun (WGS) entry which is preliminary data.</text>
</comment>
<dbReference type="PANTHER" id="PTHR33744:SF1">
    <property type="entry name" value="DNA-BINDING TRANSCRIPTIONAL ACTIVATOR ADER"/>
    <property type="match status" value="1"/>
</dbReference>
<protein>
    <submittedName>
        <fullName evidence="3">PucR family transcriptional regulator</fullName>
    </submittedName>
</protein>
<evidence type="ECO:0000313" key="4">
    <source>
        <dbReference type="Proteomes" id="UP001218170"/>
    </source>
</evidence>
<keyword evidence="4" id="KW-1185">Reference proteome</keyword>
<dbReference type="Gene3D" id="1.10.10.2840">
    <property type="entry name" value="PucR C-terminal helix-turn-helix domain"/>
    <property type="match status" value="1"/>
</dbReference>
<dbReference type="Pfam" id="PF07905">
    <property type="entry name" value="PucR"/>
    <property type="match status" value="1"/>
</dbReference>
<reference evidence="3 4" key="1">
    <citation type="submission" date="2023-02" db="EMBL/GenBank/DDBJ databases">
        <title>Study of novel species of the Microbacterium genus.</title>
        <authorList>
            <person name="Arroyo-Herrera I."/>
            <person name="Roman-Ponce B."/>
            <person name="Vasquez-Murrieta M.S."/>
        </authorList>
    </citation>
    <scope>NUCLEOTIDE SEQUENCE [LARGE SCALE GENOMIC DNA]</scope>
    <source>
        <strain evidence="3 4">NE1TT3</strain>
    </source>
</reference>
<dbReference type="PANTHER" id="PTHR33744">
    <property type="entry name" value="CARBOHYDRATE DIACID REGULATOR"/>
    <property type="match status" value="1"/>
</dbReference>
<sequence length="514" mass="53703">MSAVSPPAPAPTLRALLARRELELHLATAADDAALDAGVRWVHSSDLADPTPFLSEDVVLLTTGTQFVDGFLDGGADGESSDAEDYVTRLRARGVRGLGFGTEVVRDGIPEPLRAACERAGIPLFEVPYRTPFIAVARAAAEAIAAQAYARRSWALDAQRALALAALRPDGFDATLAELARQLGAWVGLYDASGALSHAHGAADVGADSRLREAVDAEAAALLRRGGGTGAAMRLHGTAVTLQTLGSGGRRGVLATAGVDLDQEARAVVTAVVGTTGLALEQRRMTAGAWSRLRAALVDLLVGGRPELVRDVAVDAWGGHPSAPYVVALADSAAPTGARELLDQLATNGRLFYGRDDDGVLLVAAASDRPLLDDVAERLTWRLGVADAATDADLATARERARLARDRGRPGAATDIADAPGDLLGDLATPAARARAGAELERLRSHDARHGTALTATLTTWLEHDGAHEATARALGLHRHTIRARIALAQRLLGRDLSSFPDRAAVWAALRLSG</sequence>
<evidence type="ECO:0000313" key="3">
    <source>
        <dbReference type="EMBL" id="MDD7961616.1"/>
    </source>
</evidence>
<dbReference type="Pfam" id="PF13556">
    <property type="entry name" value="HTH_30"/>
    <property type="match status" value="1"/>
</dbReference>
<accession>A0ABT5SFM0</accession>
<dbReference type="RefSeq" id="WP_274264042.1">
    <property type="nucleotide sequence ID" value="NZ_JAQZCI010000001.1"/>
</dbReference>
<feature type="domain" description="Purine catabolism PurC-like" evidence="1">
    <location>
        <begin position="16"/>
        <end position="144"/>
    </location>
</feature>
<dbReference type="EMBL" id="JAQZCI010000001">
    <property type="protein sequence ID" value="MDD7961616.1"/>
    <property type="molecule type" value="Genomic_DNA"/>
</dbReference>